<keyword evidence="4" id="KW-1185">Reference proteome</keyword>
<evidence type="ECO:0000256" key="2">
    <source>
        <dbReference type="SAM" id="SignalP"/>
    </source>
</evidence>
<dbReference type="AlphaFoldDB" id="W5US56"/>
<dbReference type="STRING" id="743966.MYB_00235"/>
<name>W5US56_9BACT</name>
<dbReference type="PATRIC" id="fig|743966.3.peg.47"/>
<protein>
    <submittedName>
        <fullName evidence="3">Uncharacterized protein</fullName>
    </submittedName>
</protein>
<feature type="region of interest" description="Disordered" evidence="1">
    <location>
        <begin position="285"/>
        <end position="321"/>
    </location>
</feature>
<dbReference type="HOGENOM" id="CLU_865491_0_0_14"/>
<feature type="signal peptide" evidence="2">
    <location>
        <begin position="1"/>
        <end position="19"/>
    </location>
</feature>
<keyword evidence="2" id="KW-0732">Signal</keyword>
<evidence type="ECO:0000256" key="1">
    <source>
        <dbReference type="SAM" id="MobiDB-lite"/>
    </source>
</evidence>
<dbReference type="RefSeq" id="WP_022934859.1">
    <property type="nucleotide sequence ID" value="NZ_CP007154.1"/>
</dbReference>
<dbReference type="Proteomes" id="UP000019229">
    <property type="component" value="Chromosome"/>
</dbReference>
<evidence type="ECO:0000313" key="3">
    <source>
        <dbReference type="EMBL" id="AHH45059.1"/>
    </source>
</evidence>
<proteinExistence type="predicted"/>
<gene>
    <name evidence="3" type="ORF">MYB_00235</name>
</gene>
<reference evidence="3 4" key="1">
    <citation type="journal article" date="2014" name="Genome Announc.">
        <title>Complete Genome Sequence of Mycoplasma bovoculi Strain M165/69T (ATCC 29104).</title>
        <authorList>
            <person name="Calcutt M.J."/>
            <person name="Foecking M.F."/>
        </authorList>
    </citation>
    <scope>NUCLEOTIDE SEQUENCE [LARGE SCALE GENOMIC DNA]</scope>
    <source>
        <strain evidence="3">M165/69</strain>
    </source>
</reference>
<dbReference type="EMBL" id="CP007154">
    <property type="protein sequence ID" value="AHH45059.1"/>
    <property type="molecule type" value="Genomic_DNA"/>
</dbReference>
<dbReference type="KEGG" id="mbc:MYB_00235"/>
<feature type="compositionally biased region" description="Basic residues" evidence="1">
    <location>
        <begin position="306"/>
        <end position="321"/>
    </location>
</feature>
<evidence type="ECO:0000313" key="4">
    <source>
        <dbReference type="Proteomes" id="UP000019229"/>
    </source>
</evidence>
<sequence length="321" mass="36412">MKIKIKKISKSLLIGTSIAAAIVAPTVISQSKITSFAGNKEVIPLFYDDTIVTTGQHQSATRYFEGGKFTVTLDGDERTYKNSIFDDDRVTWKGVAKAKFEGLSDVTPETITSQVVGYVYGSGRPTFTAGALAAPTAVTGTANVTFNVTNNEKTSNATFKNTSDISHYYDGAATIWKLWSHGQRHVATVQAKNWFVTLESDSDFYSDSKHRDLTQQEKEWKQKVEDFQQKYKTIKEQKEKEAKEKEIKDKRKQEIKDTIENERDEIALLKNKLEKLKLELELKKIKDQVNSHGSRRMRRSVPSNHNKPKGNKKVRASRVRR</sequence>
<accession>W5US56</accession>
<dbReference type="eggNOG" id="ENOG5030N53">
    <property type="taxonomic scope" value="Bacteria"/>
</dbReference>
<organism evidence="3 4">
    <name type="scientific">Mesomycoplasma bovoculi M165/69</name>
    <dbReference type="NCBI Taxonomy" id="743966"/>
    <lineage>
        <taxon>Bacteria</taxon>
        <taxon>Bacillati</taxon>
        <taxon>Mycoplasmatota</taxon>
        <taxon>Mycoplasmoidales</taxon>
        <taxon>Metamycoplasmataceae</taxon>
        <taxon>Mesomycoplasma</taxon>
    </lineage>
</organism>
<feature type="chain" id="PRO_5004874580" evidence="2">
    <location>
        <begin position="20"/>
        <end position="321"/>
    </location>
</feature>